<evidence type="ECO:0000256" key="5">
    <source>
        <dbReference type="ARBA" id="ARBA00022806"/>
    </source>
</evidence>
<comment type="caution">
    <text evidence="14">The sequence shown here is derived from an EMBL/GenBank/DDBJ whole genome shotgun (WGS) entry which is preliminary data.</text>
</comment>
<protein>
    <submittedName>
        <fullName evidence="14">Uncharacterized protein</fullName>
    </submittedName>
</protein>
<feature type="domain" description="UvrD-like helicase C-terminal" evidence="13">
    <location>
        <begin position="274"/>
        <end position="636"/>
    </location>
</feature>
<dbReference type="GO" id="GO:0006310">
    <property type="term" value="P:DNA recombination"/>
    <property type="evidence" value="ECO:0007669"/>
    <property type="project" value="TreeGrafter"/>
</dbReference>
<feature type="coiled-coil region" evidence="10">
    <location>
        <begin position="715"/>
        <end position="742"/>
    </location>
</feature>
<keyword evidence="1" id="KW-0540">Nuclease</keyword>
<dbReference type="AlphaFoldDB" id="A0A419T143"/>
<organism evidence="14 15">
    <name type="scientific">Thermohalobacter berrensis</name>
    <dbReference type="NCBI Taxonomy" id="99594"/>
    <lineage>
        <taxon>Bacteria</taxon>
        <taxon>Bacillati</taxon>
        <taxon>Bacillota</taxon>
        <taxon>Tissierellia</taxon>
        <taxon>Tissierellales</taxon>
        <taxon>Thermohalobacteraceae</taxon>
        <taxon>Thermohalobacter</taxon>
    </lineage>
</organism>
<evidence type="ECO:0000256" key="6">
    <source>
        <dbReference type="ARBA" id="ARBA00022839"/>
    </source>
</evidence>
<dbReference type="GO" id="GO:0004527">
    <property type="term" value="F:exonuclease activity"/>
    <property type="evidence" value="ECO:0007669"/>
    <property type="project" value="UniProtKB-KW"/>
</dbReference>
<dbReference type="Proteomes" id="UP000284177">
    <property type="component" value="Unassembled WGS sequence"/>
</dbReference>
<feature type="domain" description="UvrD-like helicase ATP-binding" evidence="11">
    <location>
        <begin position="63"/>
        <end position="215"/>
    </location>
</feature>
<evidence type="ECO:0000256" key="4">
    <source>
        <dbReference type="ARBA" id="ARBA00022801"/>
    </source>
</evidence>
<accession>A0A419T143</accession>
<evidence type="ECO:0000313" key="14">
    <source>
        <dbReference type="EMBL" id="RKD31187.1"/>
    </source>
</evidence>
<evidence type="ECO:0000259" key="13">
    <source>
        <dbReference type="Pfam" id="PF13361"/>
    </source>
</evidence>
<dbReference type="InterPro" id="IPR038726">
    <property type="entry name" value="PDDEXK_AddAB-type"/>
</dbReference>
<dbReference type="SUPFAM" id="SSF52540">
    <property type="entry name" value="P-loop containing nucleoside triphosphate hydrolases"/>
    <property type="match status" value="2"/>
</dbReference>
<keyword evidence="4" id="KW-0378">Hydrolase</keyword>
<evidence type="ECO:0000259" key="12">
    <source>
        <dbReference type="Pfam" id="PF12705"/>
    </source>
</evidence>
<dbReference type="InterPro" id="IPR013986">
    <property type="entry name" value="DExx_box_DNA_helicase_dom_sf"/>
</dbReference>
<keyword evidence="6" id="KW-0269">Exonuclease</keyword>
<dbReference type="PANTHER" id="PTHR30591:SF1">
    <property type="entry name" value="RECBCD ENZYME SUBUNIT RECC"/>
    <property type="match status" value="1"/>
</dbReference>
<evidence type="ECO:0000256" key="3">
    <source>
        <dbReference type="ARBA" id="ARBA00022763"/>
    </source>
</evidence>
<dbReference type="OrthoDB" id="9758506at2"/>
<proteinExistence type="predicted"/>
<dbReference type="Pfam" id="PF00580">
    <property type="entry name" value="UvrD-helicase"/>
    <property type="match status" value="1"/>
</dbReference>
<keyword evidence="9" id="KW-0234">DNA repair</keyword>
<gene>
    <name evidence="14" type="ORF">BET03_03405</name>
</gene>
<dbReference type="InterPro" id="IPR014017">
    <property type="entry name" value="DNA_helicase_UvrD-like_C"/>
</dbReference>
<dbReference type="EMBL" id="MCIB01000023">
    <property type="protein sequence ID" value="RKD31187.1"/>
    <property type="molecule type" value="Genomic_DNA"/>
</dbReference>
<dbReference type="RefSeq" id="WP_120169546.1">
    <property type="nucleotide sequence ID" value="NZ_MCIB01000023.1"/>
</dbReference>
<dbReference type="Gene3D" id="3.40.50.300">
    <property type="entry name" value="P-loop containing nucleotide triphosphate hydrolases"/>
    <property type="match status" value="3"/>
</dbReference>
<sequence length="1067" mass="126525">MNKGIIYYGPINNDNKEKFIKKAKEYLKENRGDKFFYILPSGNLLTRYRERLMEGLIGVLDINVITFDDIVNRLLDSDFYTKIDESTKETIISKIINDLDNRGNISYYKNLIDKEGFISSLSYIISKNKMSLVEPKTFNLEIPNEKRFKEIGLIYEMYQEFINENKLLDNEETFIKAIENFNEKKDIFSQLDFIIIDEFFDFRPQELAILNKLTTLDIDIYINMPFKTKERFKTVENTLDTLRDMGFTIEENNKTNNKTYFEQISDNIFNSKLPILSKTDKIKLIKAPNKYLELKKICEEIKRLEYNGVSLKDIAVIVGNLNNYREILSKVLKEEGIPSTLKEEISLYDIPLVREVLSLIELKINNFKKDNIIKTLKSGYLDISEGSIDSDKLENLFYNLGIQDMNSEFKEKIEKEKRRLRLLIKNDDENKKVYEDKLEDIVNFEFIMKDLTEKMSELPEKENPKGIKDSILDILDYYSLREKINDIYKKTDDYLLFYRDKAAYYKLMNIIERATLVAEITFKKEICIKEFYDIMVRILKDETIVMNQPNRKGISILTPTISRGLKFSYVFFVGLSQGEYPNIKEDNWFFREEDYSIFKKVGIDLKNYDELFDKESLIFILGITRTKEGLIISYSEDVGKDTSIPSIFLEEILNIFKGDKIENKVNFLPLDMTYLLKEKLEDVTHERELVKCILHKYYNSQDEQEHLSLLNNINKDVVKEIIEKIECEVKREENEFNEFDGLIIDKDIKNDLTNSFSNSRFSITQLETYGKCPFRFLYEVVLDVKEVEKEVLDFSPIERGSLYHKVLAEYYNRHKDDFRNYVLKNEQFKVEDTKKEIEELVIDEVYNLGVKYINNMWKLRIEQITDNIINLVNKDLERLKKYKGNLYPSEFEVEFGFKEKYIIKIDDIEIPLLGKIDRIDMIDEGDSQSFIVYDYKYSSYGIKYIKDILEGISFQLPVYIMSQIDKGKEVIGGGYIIIKDGKVYIQMIKEDKRSYLNKRKSKSTLSDEEWNLLIEEVKKKIKDYIEKIFMGDFRLNPHYCEDFCQYKNMCRYDEERILRKGQNNGIN</sequence>
<keyword evidence="15" id="KW-1185">Reference proteome</keyword>
<dbReference type="Pfam" id="PF13361">
    <property type="entry name" value="UvrD_C"/>
    <property type="match status" value="1"/>
</dbReference>
<keyword evidence="10" id="KW-0175">Coiled coil</keyword>
<dbReference type="GO" id="GO:0006281">
    <property type="term" value="P:DNA repair"/>
    <property type="evidence" value="ECO:0007669"/>
    <property type="project" value="UniProtKB-KW"/>
</dbReference>
<dbReference type="InterPro" id="IPR014016">
    <property type="entry name" value="UvrD-like_ATP-bd"/>
</dbReference>
<dbReference type="GO" id="GO:0004386">
    <property type="term" value="F:helicase activity"/>
    <property type="evidence" value="ECO:0007669"/>
    <property type="project" value="UniProtKB-KW"/>
</dbReference>
<keyword evidence="5" id="KW-0347">Helicase</keyword>
<evidence type="ECO:0000256" key="9">
    <source>
        <dbReference type="ARBA" id="ARBA00023204"/>
    </source>
</evidence>
<evidence type="ECO:0000256" key="1">
    <source>
        <dbReference type="ARBA" id="ARBA00022722"/>
    </source>
</evidence>
<dbReference type="Pfam" id="PF12705">
    <property type="entry name" value="PDDEXK_1"/>
    <property type="match status" value="1"/>
</dbReference>
<evidence type="ECO:0000256" key="2">
    <source>
        <dbReference type="ARBA" id="ARBA00022741"/>
    </source>
</evidence>
<dbReference type="GO" id="GO:0003677">
    <property type="term" value="F:DNA binding"/>
    <property type="evidence" value="ECO:0007669"/>
    <property type="project" value="UniProtKB-KW"/>
</dbReference>
<evidence type="ECO:0000256" key="7">
    <source>
        <dbReference type="ARBA" id="ARBA00022840"/>
    </source>
</evidence>
<dbReference type="Gene3D" id="1.10.10.160">
    <property type="match status" value="1"/>
</dbReference>
<dbReference type="PANTHER" id="PTHR30591">
    <property type="entry name" value="RECBCD ENZYME SUBUNIT RECC"/>
    <property type="match status" value="1"/>
</dbReference>
<name>A0A419T143_9FIRM</name>
<dbReference type="GO" id="GO:0005524">
    <property type="term" value="F:ATP binding"/>
    <property type="evidence" value="ECO:0007669"/>
    <property type="project" value="UniProtKB-KW"/>
</dbReference>
<keyword evidence="7" id="KW-0067">ATP-binding</keyword>
<evidence type="ECO:0000313" key="15">
    <source>
        <dbReference type="Proteomes" id="UP000284177"/>
    </source>
</evidence>
<keyword evidence="3" id="KW-0227">DNA damage</keyword>
<reference evidence="14 15" key="1">
    <citation type="submission" date="2016-08" db="EMBL/GenBank/DDBJ databases">
        <title>Novel Firmicutes and Novel Genomes.</title>
        <authorList>
            <person name="Poppleton D.I."/>
            <person name="Gribaldo S."/>
        </authorList>
    </citation>
    <scope>NUCLEOTIDE SEQUENCE [LARGE SCALE GENOMIC DNA]</scope>
    <source>
        <strain evidence="14 15">CTT3</strain>
    </source>
</reference>
<evidence type="ECO:0000256" key="10">
    <source>
        <dbReference type="SAM" id="Coils"/>
    </source>
</evidence>
<dbReference type="InterPro" id="IPR027417">
    <property type="entry name" value="P-loop_NTPase"/>
</dbReference>
<evidence type="ECO:0000259" key="11">
    <source>
        <dbReference type="Pfam" id="PF00580"/>
    </source>
</evidence>
<keyword evidence="8" id="KW-0238">DNA-binding</keyword>
<evidence type="ECO:0000256" key="8">
    <source>
        <dbReference type="ARBA" id="ARBA00023125"/>
    </source>
</evidence>
<keyword evidence="2" id="KW-0547">Nucleotide-binding</keyword>
<feature type="domain" description="PD-(D/E)XK endonuclease-like" evidence="12">
    <location>
        <begin position="760"/>
        <end position="1051"/>
    </location>
</feature>